<evidence type="ECO:0000256" key="4">
    <source>
        <dbReference type="ARBA" id="ARBA00022825"/>
    </source>
</evidence>
<comment type="caution">
    <text evidence="7">The sequence shown here is derived from an EMBL/GenBank/DDBJ whole genome shotgun (WGS) entry which is preliminary data.</text>
</comment>
<evidence type="ECO:0000259" key="6">
    <source>
        <dbReference type="PROSITE" id="PS50106"/>
    </source>
</evidence>
<dbReference type="InterPro" id="IPR029045">
    <property type="entry name" value="ClpP/crotonase-like_dom_sf"/>
</dbReference>
<dbReference type="PANTHER" id="PTHR32060:SF30">
    <property type="entry name" value="CARBOXY-TERMINAL PROCESSING PROTEASE CTPA"/>
    <property type="match status" value="1"/>
</dbReference>
<dbReference type="Gene3D" id="2.30.42.10">
    <property type="match status" value="1"/>
</dbReference>
<dbReference type="GO" id="GO:0004175">
    <property type="term" value="F:endopeptidase activity"/>
    <property type="evidence" value="ECO:0007669"/>
    <property type="project" value="TreeGrafter"/>
</dbReference>
<dbReference type="PANTHER" id="PTHR32060">
    <property type="entry name" value="TAIL-SPECIFIC PROTEASE"/>
    <property type="match status" value="1"/>
</dbReference>
<reference evidence="7" key="2">
    <citation type="submission" date="2021-04" db="EMBL/GenBank/DDBJ databases">
        <authorList>
            <person name="Gilroy R."/>
        </authorList>
    </citation>
    <scope>NUCLEOTIDE SEQUENCE</scope>
    <source>
        <strain evidence="7">ChiGjej6B6-14162</strain>
    </source>
</reference>
<sequence length="576" mass="64330">MNKYKRLTIWLPVIIAASIALGIFIGNHFVQIGKHRGYSYVSGNKINTILDIINEQYVDTVNMGELIEGTIPKIFSELDPHSVYIPAEEASAVNEELEGSFSGIGVSFNMQTDTILVISVISGGPAEKAGLLPFDRIITINDSVYSGNKKNQNEIMKTLRGAKNSTVKLGVKRGNSPKLLYFDVTRGDVPVNSVDVSYPVRDGIGYIKVSKFGRNTYNEFITAIARLKQEKCESFIIDLRGNTGGYMDAAINMINEFMPEGRLIVYTEGKSFPRSDIYANGTGTCQDAPIVVLTDEISASASEIFSGAIQDNDRGTIVGRRTYGKGLVQSQLTLGDGSEMRLTIARYYTPSGRCIQKSYEMGNLEEYDQDIYNRYLHGEFDSADSIKMDDSMKYQTVGGRTVYGGGGIMPDIFIPRDTSGVTSYFSNVINSGVLYLYTLEYSDRHRDQFSKFDNWEELYKYLQSQPLLEDFTNFAATKGIKKRPTLIRISGSLIENQIQAYIVRNFFDEAGFYPIFLKDDVTMLKAIEILKEGKSFPLQNTQQVTNGNLRSEAGLTKRYGLAKEIIFEDYIVRAIG</sequence>
<dbReference type="SUPFAM" id="SSF52096">
    <property type="entry name" value="ClpP/crotonase"/>
    <property type="match status" value="1"/>
</dbReference>
<evidence type="ECO:0000256" key="2">
    <source>
        <dbReference type="ARBA" id="ARBA00022670"/>
    </source>
</evidence>
<dbReference type="AlphaFoldDB" id="A0A9D1X809"/>
<dbReference type="SMART" id="SM00245">
    <property type="entry name" value="TSPc"/>
    <property type="match status" value="1"/>
</dbReference>
<dbReference type="Gene3D" id="3.30.750.44">
    <property type="match status" value="1"/>
</dbReference>
<dbReference type="Pfam" id="PF13180">
    <property type="entry name" value="PDZ_2"/>
    <property type="match status" value="1"/>
</dbReference>
<dbReference type="CDD" id="cd07560">
    <property type="entry name" value="Peptidase_S41_CPP"/>
    <property type="match status" value="1"/>
</dbReference>
<evidence type="ECO:0000313" key="8">
    <source>
        <dbReference type="Proteomes" id="UP000886740"/>
    </source>
</evidence>
<organism evidence="7 8">
    <name type="scientific">Candidatus Parabacteroides intestinipullorum</name>
    <dbReference type="NCBI Taxonomy" id="2838723"/>
    <lineage>
        <taxon>Bacteria</taxon>
        <taxon>Pseudomonadati</taxon>
        <taxon>Bacteroidota</taxon>
        <taxon>Bacteroidia</taxon>
        <taxon>Bacteroidales</taxon>
        <taxon>Tannerellaceae</taxon>
        <taxon>Parabacteroides</taxon>
    </lineage>
</organism>
<evidence type="ECO:0000256" key="1">
    <source>
        <dbReference type="ARBA" id="ARBA00009179"/>
    </source>
</evidence>
<keyword evidence="2 5" id="KW-0645">Protease</keyword>
<reference evidence="7" key="1">
    <citation type="journal article" date="2021" name="PeerJ">
        <title>Extensive microbial diversity within the chicken gut microbiome revealed by metagenomics and culture.</title>
        <authorList>
            <person name="Gilroy R."/>
            <person name="Ravi A."/>
            <person name="Getino M."/>
            <person name="Pursley I."/>
            <person name="Horton D.L."/>
            <person name="Alikhan N.F."/>
            <person name="Baker D."/>
            <person name="Gharbi K."/>
            <person name="Hall N."/>
            <person name="Watson M."/>
            <person name="Adriaenssens E.M."/>
            <person name="Foster-Nyarko E."/>
            <person name="Jarju S."/>
            <person name="Secka A."/>
            <person name="Antonio M."/>
            <person name="Oren A."/>
            <person name="Chaudhuri R.R."/>
            <person name="La Ragione R."/>
            <person name="Hildebrand F."/>
            <person name="Pallen M.J."/>
        </authorList>
    </citation>
    <scope>NUCLEOTIDE SEQUENCE</scope>
    <source>
        <strain evidence="7">ChiGjej6B6-14162</strain>
    </source>
</reference>
<dbReference type="Proteomes" id="UP000886740">
    <property type="component" value="Unassembled WGS sequence"/>
</dbReference>
<evidence type="ECO:0000256" key="5">
    <source>
        <dbReference type="RuleBase" id="RU004404"/>
    </source>
</evidence>
<feature type="domain" description="PDZ" evidence="6">
    <location>
        <begin position="90"/>
        <end position="162"/>
    </location>
</feature>
<dbReference type="InterPro" id="IPR001478">
    <property type="entry name" value="PDZ"/>
</dbReference>
<keyword evidence="3 5" id="KW-0378">Hydrolase</keyword>
<dbReference type="EMBL" id="DXEL01000033">
    <property type="protein sequence ID" value="HIX74256.1"/>
    <property type="molecule type" value="Genomic_DNA"/>
</dbReference>
<comment type="similarity">
    <text evidence="1 5">Belongs to the peptidase S41A family.</text>
</comment>
<dbReference type="InterPro" id="IPR004447">
    <property type="entry name" value="Peptidase_S41A"/>
</dbReference>
<dbReference type="GO" id="GO:0007165">
    <property type="term" value="P:signal transduction"/>
    <property type="evidence" value="ECO:0007669"/>
    <property type="project" value="TreeGrafter"/>
</dbReference>
<evidence type="ECO:0000313" key="7">
    <source>
        <dbReference type="EMBL" id="HIX74256.1"/>
    </source>
</evidence>
<dbReference type="InterPro" id="IPR055210">
    <property type="entry name" value="CtpA/B_N"/>
</dbReference>
<dbReference type="NCBIfam" id="TIGR00225">
    <property type="entry name" value="prc"/>
    <property type="match status" value="1"/>
</dbReference>
<accession>A0A9D1X809</accession>
<keyword evidence="4 5" id="KW-0720">Serine protease</keyword>
<dbReference type="InterPro" id="IPR036034">
    <property type="entry name" value="PDZ_sf"/>
</dbReference>
<dbReference type="InterPro" id="IPR005151">
    <property type="entry name" value="Tail-specific_protease"/>
</dbReference>
<gene>
    <name evidence="7" type="ORF">H9977_04350</name>
</gene>
<dbReference type="GO" id="GO:0030288">
    <property type="term" value="C:outer membrane-bounded periplasmic space"/>
    <property type="evidence" value="ECO:0007669"/>
    <property type="project" value="TreeGrafter"/>
</dbReference>
<protein>
    <submittedName>
        <fullName evidence="7">S41 family peptidase</fullName>
    </submittedName>
</protein>
<dbReference type="PROSITE" id="PS50106">
    <property type="entry name" value="PDZ"/>
    <property type="match status" value="1"/>
</dbReference>
<name>A0A9D1X809_9BACT</name>
<dbReference type="GO" id="GO:0006508">
    <property type="term" value="P:proteolysis"/>
    <property type="evidence" value="ECO:0007669"/>
    <property type="project" value="UniProtKB-KW"/>
</dbReference>
<dbReference type="Pfam" id="PF22694">
    <property type="entry name" value="CtpB_N-like"/>
    <property type="match status" value="1"/>
</dbReference>
<proteinExistence type="inferred from homology"/>
<dbReference type="CDD" id="cd06782">
    <property type="entry name" value="cpPDZ_CPP-like"/>
    <property type="match status" value="1"/>
</dbReference>
<dbReference type="SMART" id="SM00228">
    <property type="entry name" value="PDZ"/>
    <property type="match status" value="1"/>
</dbReference>
<dbReference type="Gene3D" id="3.90.226.10">
    <property type="entry name" value="2-enoyl-CoA Hydratase, Chain A, domain 1"/>
    <property type="match status" value="1"/>
</dbReference>
<evidence type="ECO:0000256" key="3">
    <source>
        <dbReference type="ARBA" id="ARBA00022801"/>
    </source>
</evidence>
<dbReference type="SUPFAM" id="SSF50156">
    <property type="entry name" value="PDZ domain-like"/>
    <property type="match status" value="1"/>
</dbReference>
<dbReference type="GO" id="GO:0008236">
    <property type="term" value="F:serine-type peptidase activity"/>
    <property type="evidence" value="ECO:0007669"/>
    <property type="project" value="UniProtKB-KW"/>
</dbReference>
<dbReference type="Pfam" id="PF03572">
    <property type="entry name" value="Peptidase_S41"/>
    <property type="match status" value="1"/>
</dbReference>